<gene>
    <name evidence="8" type="ORF">D7Z26_11885</name>
</gene>
<dbReference type="GO" id="GO:0003677">
    <property type="term" value="F:DNA binding"/>
    <property type="evidence" value="ECO:0007669"/>
    <property type="project" value="UniProtKB-KW"/>
</dbReference>
<dbReference type="PANTHER" id="PTHR43133:SF8">
    <property type="entry name" value="RNA POLYMERASE SIGMA FACTOR HI_1459-RELATED"/>
    <property type="match status" value="1"/>
</dbReference>
<evidence type="ECO:0000256" key="3">
    <source>
        <dbReference type="ARBA" id="ARBA00023082"/>
    </source>
</evidence>
<dbReference type="Gene3D" id="1.10.10.10">
    <property type="entry name" value="Winged helix-like DNA-binding domain superfamily/Winged helix DNA-binding domain"/>
    <property type="match status" value="1"/>
</dbReference>
<keyword evidence="3" id="KW-0731">Sigma factor</keyword>
<dbReference type="InterPro" id="IPR013324">
    <property type="entry name" value="RNA_pol_sigma_r3/r4-like"/>
</dbReference>
<dbReference type="InterPro" id="IPR039425">
    <property type="entry name" value="RNA_pol_sigma-70-like"/>
</dbReference>
<dbReference type="Pfam" id="PF08281">
    <property type="entry name" value="Sigma70_r4_2"/>
    <property type="match status" value="1"/>
</dbReference>
<dbReference type="AlphaFoldDB" id="A0A494Y216"/>
<dbReference type="Pfam" id="PF04542">
    <property type="entry name" value="Sigma70_r2"/>
    <property type="match status" value="1"/>
</dbReference>
<evidence type="ECO:0000256" key="1">
    <source>
        <dbReference type="ARBA" id="ARBA00010641"/>
    </source>
</evidence>
<dbReference type="NCBIfam" id="TIGR02937">
    <property type="entry name" value="sigma70-ECF"/>
    <property type="match status" value="1"/>
</dbReference>
<dbReference type="InterPro" id="IPR014284">
    <property type="entry name" value="RNA_pol_sigma-70_dom"/>
</dbReference>
<dbReference type="InterPro" id="IPR013249">
    <property type="entry name" value="RNA_pol_sigma70_r4_t2"/>
</dbReference>
<proteinExistence type="inferred from homology"/>
<evidence type="ECO:0000259" key="6">
    <source>
        <dbReference type="Pfam" id="PF04542"/>
    </source>
</evidence>
<dbReference type="InterPro" id="IPR007627">
    <property type="entry name" value="RNA_pol_sigma70_r2"/>
</dbReference>
<keyword evidence="5" id="KW-0804">Transcription</keyword>
<dbReference type="Proteomes" id="UP000282076">
    <property type="component" value="Unassembled WGS sequence"/>
</dbReference>
<dbReference type="SUPFAM" id="SSF88659">
    <property type="entry name" value="Sigma3 and sigma4 domains of RNA polymerase sigma factors"/>
    <property type="match status" value="1"/>
</dbReference>
<dbReference type="SUPFAM" id="SSF88946">
    <property type="entry name" value="Sigma2 domain of RNA polymerase sigma factors"/>
    <property type="match status" value="1"/>
</dbReference>
<keyword evidence="2" id="KW-0805">Transcription regulation</keyword>
<evidence type="ECO:0000259" key="7">
    <source>
        <dbReference type="Pfam" id="PF08281"/>
    </source>
</evidence>
<dbReference type="OrthoDB" id="2381154at2"/>
<dbReference type="GO" id="GO:0006352">
    <property type="term" value="P:DNA-templated transcription initiation"/>
    <property type="evidence" value="ECO:0007669"/>
    <property type="project" value="InterPro"/>
</dbReference>
<organism evidence="8 9">
    <name type="scientific">Cohnella endophytica</name>
    <dbReference type="NCBI Taxonomy" id="2419778"/>
    <lineage>
        <taxon>Bacteria</taxon>
        <taxon>Bacillati</taxon>
        <taxon>Bacillota</taxon>
        <taxon>Bacilli</taxon>
        <taxon>Bacillales</taxon>
        <taxon>Paenibacillaceae</taxon>
        <taxon>Cohnella</taxon>
    </lineage>
</organism>
<dbReference type="EMBL" id="RBZM01000005">
    <property type="protein sequence ID" value="RKP54487.1"/>
    <property type="molecule type" value="Genomic_DNA"/>
</dbReference>
<dbReference type="InterPro" id="IPR013325">
    <property type="entry name" value="RNA_pol_sigma_r2"/>
</dbReference>
<dbReference type="Gene3D" id="1.10.1740.10">
    <property type="match status" value="1"/>
</dbReference>
<feature type="domain" description="RNA polymerase sigma factor 70 region 4 type 2" evidence="7">
    <location>
        <begin position="88"/>
        <end position="140"/>
    </location>
</feature>
<evidence type="ECO:0000256" key="2">
    <source>
        <dbReference type="ARBA" id="ARBA00023015"/>
    </source>
</evidence>
<name>A0A494Y216_9BACL</name>
<accession>A0A494Y216</accession>
<dbReference type="PANTHER" id="PTHR43133">
    <property type="entry name" value="RNA POLYMERASE ECF-TYPE SIGMA FACTO"/>
    <property type="match status" value="1"/>
</dbReference>
<keyword evidence="4" id="KW-0238">DNA-binding</keyword>
<feature type="domain" description="RNA polymerase sigma-70 region 2" evidence="6">
    <location>
        <begin position="4"/>
        <end position="65"/>
    </location>
</feature>
<evidence type="ECO:0000313" key="8">
    <source>
        <dbReference type="EMBL" id="RKP54487.1"/>
    </source>
</evidence>
<reference evidence="8 9" key="1">
    <citation type="submission" date="2018-10" db="EMBL/GenBank/DDBJ databases">
        <title>Cohnella sp. M2MS4P-1, whole genome shotgun sequence.</title>
        <authorList>
            <person name="Tuo L."/>
        </authorList>
    </citation>
    <scope>NUCLEOTIDE SEQUENCE [LARGE SCALE GENOMIC DNA]</scope>
    <source>
        <strain evidence="8 9">M2MS4P-1</strain>
    </source>
</reference>
<dbReference type="GO" id="GO:0016987">
    <property type="term" value="F:sigma factor activity"/>
    <property type="evidence" value="ECO:0007669"/>
    <property type="project" value="UniProtKB-KW"/>
</dbReference>
<comment type="similarity">
    <text evidence="1">Belongs to the sigma-70 factor family. ECF subfamily.</text>
</comment>
<evidence type="ECO:0000256" key="4">
    <source>
        <dbReference type="ARBA" id="ARBA00023125"/>
    </source>
</evidence>
<comment type="caution">
    <text evidence="8">The sequence shown here is derived from an EMBL/GenBank/DDBJ whole genome shotgun (WGS) entry which is preliminary data.</text>
</comment>
<protein>
    <submittedName>
        <fullName evidence="8">Sigma-70 family RNA polymerase sigma factor</fullName>
    </submittedName>
</protein>
<sequence>MNWKPILFQYSIRITGNRWDAEDLTQEAMIKLLEAVRAKPDRPITRAFLYRIAMNAWIDVQRKQTIRTVPYGQSHEEAASDGLLSSRELLEQLAERLPPIMAVLLLLMDVFDFTAKETAEFVRMRESTVQVTLGRARMKLKQLAQFDLSDQPATSRSKVKNYPMDMDALVDAFRRRDPIAIYRSYLGLTQEGILLTHFRTLDTRLHFTFRDPDGNLFRIVSN</sequence>
<keyword evidence="9" id="KW-1185">Reference proteome</keyword>
<dbReference type="InterPro" id="IPR036388">
    <property type="entry name" value="WH-like_DNA-bd_sf"/>
</dbReference>
<evidence type="ECO:0000256" key="5">
    <source>
        <dbReference type="ARBA" id="ARBA00023163"/>
    </source>
</evidence>
<evidence type="ECO:0000313" key="9">
    <source>
        <dbReference type="Proteomes" id="UP000282076"/>
    </source>
</evidence>